<gene>
    <name evidence="1" type="ORF">FHS03_000573</name>
</gene>
<protein>
    <submittedName>
        <fullName evidence="1">Type VI secretion system protein ImpG</fullName>
    </submittedName>
</protein>
<dbReference type="NCBIfam" id="TIGR03359">
    <property type="entry name" value="VI_chp_6"/>
    <property type="match status" value="1"/>
</dbReference>
<dbReference type="PANTHER" id="PTHR35370">
    <property type="entry name" value="CYTOPLASMIC PROTEIN-RELATED-RELATED"/>
    <property type="match status" value="1"/>
</dbReference>
<evidence type="ECO:0000313" key="1">
    <source>
        <dbReference type="EMBL" id="MBB3117554.1"/>
    </source>
</evidence>
<dbReference type="EMBL" id="JACHXD010000001">
    <property type="protein sequence ID" value="MBB3117554.1"/>
    <property type="molecule type" value="Genomic_DNA"/>
</dbReference>
<organism evidence="1 2">
    <name type="scientific">Pseudoduganella violacea</name>
    <dbReference type="NCBI Taxonomy" id="1715466"/>
    <lineage>
        <taxon>Bacteria</taxon>
        <taxon>Pseudomonadati</taxon>
        <taxon>Pseudomonadota</taxon>
        <taxon>Betaproteobacteria</taxon>
        <taxon>Burkholderiales</taxon>
        <taxon>Oxalobacteraceae</taxon>
        <taxon>Telluria group</taxon>
        <taxon>Pseudoduganella</taxon>
    </lineage>
</organism>
<comment type="caution">
    <text evidence="1">The sequence shown here is derived from an EMBL/GenBank/DDBJ whole genome shotgun (WGS) entry which is preliminary data.</text>
</comment>
<name>A0A7W5B6Q0_9BURK</name>
<dbReference type="PANTHER" id="PTHR35370:SF1">
    <property type="entry name" value="TYPE VI SECRETION SYSTEM COMPONENT TSSF1"/>
    <property type="match status" value="1"/>
</dbReference>
<reference evidence="1 2" key="1">
    <citation type="submission" date="2020-08" db="EMBL/GenBank/DDBJ databases">
        <title>Genomic Encyclopedia of Type Strains, Phase III (KMG-III): the genomes of soil and plant-associated and newly described type strains.</title>
        <authorList>
            <person name="Whitman W."/>
        </authorList>
    </citation>
    <scope>NUCLEOTIDE SEQUENCE [LARGE SCALE GENOMIC DNA]</scope>
    <source>
        <strain evidence="1 2">CECT 8897</strain>
    </source>
</reference>
<dbReference type="Pfam" id="PF05947">
    <property type="entry name" value="T6SS_TssF"/>
    <property type="match status" value="1"/>
</dbReference>
<accession>A0A7W5B6Q0</accession>
<sequence length="589" mass="63374">MLRQHCQRLAGEYPGLAAALALAAEAGVDTSLEWLLQASAFLNARLAQRLDRSHDGFAAALLEQQQAHYLRPLPSGAIAQFDWSGLGPGSLSTVSTVARGSELKALQGGVAGACRLRTVQDVHIAPLHIGALRFQPVFDAPATLRLPPDAHSAISLRLDSLASTPAAMPQSLPMLRLFPDGEAALRAALRDSLLLQTVVCYVECDGRWQRLAQNPLTPVVPEAVHLPPAPGDDPACRLLSEYFAYPDSFDFCDLDLAAVAAAAGQPTSRSLHVHWVLRDLRQRPAFRLLHQLAPRHLRLGCTPVINLFAAAAEPLRLAPGETSAPLRPSRARQESCEMYCVERVGLLRKGGEASATVFQAGRALLAASGPYWQLQREDAMLAAVEGHAFRLALLDRDRRPLALAGATLSIQLSCSNGELPSTLMPGQASGDLASEAGVGNFPIRLLRRPSAARPAALDPSAYREAIAGLAPRPSLLGREGWPALLSLLRCHVAADDVQGLRLLSGLGSLATQPAMLWRSGQPWHGRALYLSIDEQAFTERSLYAFALVLNRFLARYIHTHSFVRLHLLAQASGVELLRCPPCAGSLPLV</sequence>
<dbReference type="Proteomes" id="UP000541535">
    <property type="component" value="Unassembled WGS sequence"/>
</dbReference>
<keyword evidence="2" id="KW-1185">Reference proteome</keyword>
<dbReference type="AlphaFoldDB" id="A0A7W5B6Q0"/>
<dbReference type="InterPro" id="IPR010272">
    <property type="entry name" value="T6SS_TssF"/>
</dbReference>
<evidence type="ECO:0000313" key="2">
    <source>
        <dbReference type="Proteomes" id="UP000541535"/>
    </source>
</evidence>
<proteinExistence type="predicted"/>